<dbReference type="NCBIfam" id="TIGR03122">
    <property type="entry name" value="one_C_dehyd_C"/>
    <property type="match status" value="1"/>
</dbReference>
<dbReference type="InterPro" id="IPR036485">
    <property type="entry name" value="Glu_synth_asu_C_sf"/>
</dbReference>
<proteinExistence type="predicted"/>
<evidence type="ECO:0000313" key="1">
    <source>
        <dbReference type="EMBL" id="EGK72327.1"/>
    </source>
</evidence>
<dbReference type="eggNOG" id="COG2218">
    <property type="taxonomic scope" value="Bacteria"/>
</dbReference>
<dbReference type="SUPFAM" id="SSF69336">
    <property type="entry name" value="Alpha subunit of glutamate synthase, C-terminal domain"/>
    <property type="match status" value="1"/>
</dbReference>
<evidence type="ECO:0000313" key="2">
    <source>
        <dbReference type="Proteomes" id="UP000005019"/>
    </source>
</evidence>
<dbReference type="InterPro" id="IPR017550">
    <property type="entry name" value="Formylmethanofuran_DH_suC"/>
</dbReference>
<comment type="caution">
    <text evidence="1">The sequence shown here is derived from an EMBL/GenBank/DDBJ whole genome shotgun (WGS) entry which is preliminary data.</text>
</comment>
<reference evidence="1 2" key="1">
    <citation type="journal article" date="2011" name="J. Bacteriol.">
        <title>Genome sequence of Methyloversatilis universalis FAM5T, a methylotrophic representative of the order Rhodocyclales.</title>
        <authorList>
            <person name="Kittichotirat W."/>
            <person name="Good N.M."/>
            <person name="Hall R."/>
            <person name="Bringel F."/>
            <person name="Lajus A."/>
            <person name="Medigue C."/>
            <person name="Smalley N.E."/>
            <person name="Beck D."/>
            <person name="Bumgarner R."/>
            <person name="Vuilleumier S."/>
            <person name="Kalyuzhnaya M.G."/>
        </authorList>
    </citation>
    <scope>NUCLEOTIDE SEQUENCE [LARGE SCALE GENOMIC DNA]</scope>
    <source>
        <strain evidence="2">ATCC BAA-1314 / JCM 13912 / FAM5</strain>
    </source>
</reference>
<dbReference type="STRING" id="1000565.METUNv1_01443"/>
<dbReference type="Proteomes" id="UP000005019">
    <property type="component" value="Unassembled WGS sequence"/>
</dbReference>
<dbReference type="GO" id="GO:0018493">
    <property type="term" value="F:formylmethanofuran dehydrogenase activity"/>
    <property type="evidence" value="ECO:0007669"/>
    <property type="project" value="InterPro"/>
</dbReference>
<protein>
    <submittedName>
        <fullName evidence="1">Formyltransferase/hydrolase complex Fhc subunit C</fullName>
    </submittedName>
</protein>
<gene>
    <name evidence="1" type="ORF">METUNv1_01443</name>
</gene>
<dbReference type="GO" id="GO:0016740">
    <property type="term" value="F:transferase activity"/>
    <property type="evidence" value="ECO:0007669"/>
    <property type="project" value="UniProtKB-KW"/>
</dbReference>
<name>F5RAV6_METUF</name>
<dbReference type="EMBL" id="AFHG01000041">
    <property type="protein sequence ID" value="EGK72327.1"/>
    <property type="molecule type" value="Genomic_DNA"/>
</dbReference>
<dbReference type="OrthoDB" id="8562860at2"/>
<accession>F5RAV6</accession>
<dbReference type="PANTHER" id="PTHR39673">
    <property type="entry name" value="TUNGSTEN FORMYLMETHANOFURAN DEHYDROGENASE, SUBUNIT C (FWDC)"/>
    <property type="match status" value="1"/>
</dbReference>
<dbReference type="GO" id="GO:0015948">
    <property type="term" value="P:methanogenesis"/>
    <property type="evidence" value="ECO:0007669"/>
    <property type="project" value="InterPro"/>
</dbReference>
<dbReference type="GO" id="GO:0016787">
    <property type="term" value="F:hydrolase activity"/>
    <property type="evidence" value="ECO:0007669"/>
    <property type="project" value="UniProtKB-KW"/>
</dbReference>
<keyword evidence="2" id="KW-1185">Reference proteome</keyword>
<keyword evidence="1" id="KW-0378">Hydrolase</keyword>
<organism evidence="1 2">
    <name type="scientific">Methyloversatilis universalis (strain ATCC BAA-1314 / DSM 25237 / JCM 13912 / CCUG 52030 / FAM5)</name>
    <dbReference type="NCBI Taxonomy" id="1000565"/>
    <lineage>
        <taxon>Bacteria</taxon>
        <taxon>Pseudomonadati</taxon>
        <taxon>Pseudomonadota</taxon>
        <taxon>Betaproteobacteria</taxon>
        <taxon>Nitrosomonadales</taxon>
        <taxon>Sterolibacteriaceae</taxon>
        <taxon>Methyloversatilis</taxon>
    </lineage>
</organism>
<dbReference type="RefSeq" id="WP_008060280.1">
    <property type="nucleotide sequence ID" value="NZ_AFHG01000041.1"/>
</dbReference>
<dbReference type="GO" id="GO:0046914">
    <property type="term" value="F:transition metal ion binding"/>
    <property type="evidence" value="ECO:0007669"/>
    <property type="project" value="InterPro"/>
</dbReference>
<keyword evidence="1" id="KW-0808">Transferase</keyword>
<dbReference type="AlphaFoldDB" id="F5RAV6"/>
<dbReference type="PANTHER" id="PTHR39673:SF5">
    <property type="entry name" value="TUNGSTEN-CONTAINING FORMYLMETHANOFURAN DEHYDROGENASE 2 SUBUNIT C"/>
    <property type="match status" value="1"/>
</dbReference>
<sequence>MSALVLALRNAPAQRVDVGSLNPTALAGLSLADIAALTLSVGKRTVRVDDLFELSGDDSSDVVFRGDCSKLERIGAGMKSGRVTVDGDAGAYVGQGLLGGDIVVKGSAGAFCGTGMKRGRIEVTGDVADFAGAAIPGDMKGMAGGLLLVGGNAGERLGDRMRRGQILVSGNAGDYCGARMIAGTIAVAGKVGAYPGYLMKRGTLILNALPAQMLPGVVDCGSHRLGFLSLLYASWKGLPGPFGALDASACTVRRYMGDMGVSGRGELLVRGG</sequence>
<dbReference type="Gene3D" id="2.160.20.60">
    <property type="entry name" value="Glutamate synthase, alpha subunit, C-terminal domain"/>
    <property type="match status" value="2"/>
</dbReference>